<dbReference type="InterPro" id="IPR051018">
    <property type="entry name" value="Bacteriophage_GH24"/>
</dbReference>
<evidence type="ECO:0000313" key="9">
    <source>
        <dbReference type="Proteomes" id="UP000275180"/>
    </source>
</evidence>
<dbReference type="SUPFAM" id="SSF53955">
    <property type="entry name" value="Lysozyme-like"/>
    <property type="match status" value="1"/>
</dbReference>
<keyword evidence="3 6" id="KW-0081">Bacteriolytic enzyme</keyword>
<dbReference type="PANTHER" id="PTHR38107:SF3">
    <property type="entry name" value="LYSOZYME RRRD-RELATED"/>
    <property type="match status" value="1"/>
</dbReference>
<dbReference type="InterPro" id="IPR034690">
    <property type="entry name" value="Endolysin_T4_type"/>
</dbReference>
<dbReference type="EC" id="3.2.1.17" evidence="6"/>
<dbReference type="CDD" id="cd16900">
    <property type="entry name" value="endolysin_R21-like"/>
    <property type="match status" value="1"/>
</dbReference>
<keyword evidence="7" id="KW-1133">Transmembrane helix</keyword>
<sequence length="198" mass="20861">MANTSKSTTPQLGLKLGAATAAAVLAILVGTGGSGLIPAEEGRRNRAYLDPVGIPTICEGWTRGVRLGDWASDAQCDELTLRGIHEAADVLVRHVPAPVVARMPPATIAALLSFIYNVGPGAPGQKDGFVWLKSGRHSTMLRLLQGGDVRAACRQMPRWATAQGKPLRGLKLRRQREMALCLQDLPGSGQAANVQGAP</sequence>
<dbReference type="GO" id="GO:0009253">
    <property type="term" value="P:peptidoglycan catabolic process"/>
    <property type="evidence" value="ECO:0007669"/>
    <property type="project" value="InterPro"/>
</dbReference>
<comment type="caution">
    <text evidence="8">The sequence shown here is derived from an EMBL/GenBank/DDBJ whole genome shotgun (WGS) entry which is preliminary data.</text>
</comment>
<comment type="catalytic activity">
    <reaction evidence="1 6">
        <text>Hydrolysis of (1-&gt;4)-beta-linkages between N-acetylmuramic acid and N-acetyl-D-glucosamine residues in a peptidoglycan and between N-acetyl-D-glucosamine residues in chitodextrins.</text>
        <dbReference type="EC" id="3.2.1.17"/>
    </reaction>
</comment>
<proteinExistence type="inferred from homology"/>
<evidence type="ECO:0000256" key="3">
    <source>
        <dbReference type="ARBA" id="ARBA00022638"/>
    </source>
</evidence>
<dbReference type="RefSeq" id="WP_122243831.1">
    <property type="nucleotide sequence ID" value="NZ_RDQJ01000001.1"/>
</dbReference>
<comment type="similarity">
    <text evidence="6">Belongs to the glycosyl hydrolase 24 family.</text>
</comment>
<gene>
    <name evidence="8" type="ORF">EBQ34_01185</name>
</gene>
<reference evidence="8 9" key="1">
    <citation type="submission" date="2018-10" db="EMBL/GenBank/DDBJ databases">
        <title>Comamonadaceae CDC group NO-1 genome sequencing and assembly.</title>
        <authorList>
            <person name="Bernier A.-M."/>
            <person name="Bernard K."/>
        </authorList>
    </citation>
    <scope>NUCLEOTIDE SEQUENCE [LARGE SCALE GENOMIC DNA]</scope>
    <source>
        <strain evidence="8 9">NML180582</strain>
    </source>
</reference>
<evidence type="ECO:0000256" key="2">
    <source>
        <dbReference type="ARBA" id="ARBA00022529"/>
    </source>
</evidence>
<feature type="transmembrane region" description="Helical" evidence="7">
    <location>
        <begin position="12"/>
        <end position="37"/>
    </location>
</feature>
<keyword evidence="4 6" id="KW-0378">Hydrolase</keyword>
<keyword evidence="7" id="KW-0472">Membrane</keyword>
<keyword evidence="2 6" id="KW-0929">Antimicrobial</keyword>
<dbReference type="GO" id="GO:0003796">
    <property type="term" value="F:lysozyme activity"/>
    <property type="evidence" value="ECO:0007669"/>
    <property type="project" value="UniProtKB-EC"/>
</dbReference>
<dbReference type="InterPro" id="IPR023346">
    <property type="entry name" value="Lysozyme-like_dom_sf"/>
</dbReference>
<evidence type="ECO:0000256" key="6">
    <source>
        <dbReference type="RuleBase" id="RU003788"/>
    </source>
</evidence>
<accession>A0A3M6RVB3</accession>
<keyword evidence="7" id="KW-0812">Transmembrane</keyword>
<protein>
    <recommendedName>
        <fullName evidence="6">Lysozyme</fullName>
        <ecNumber evidence="6">3.2.1.17</ecNumber>
    </recommendedName>
</protein>
<dbReference type="InterPro" id="IPR002196">
    <property type="entry name" value="Glyco_hydro_24"/>
</dbReference>
<dbReference type="OrthoDB" id="5327667at2"/>
<evidence type="ECO:0000256" key="7">
    <source>
        <dbReference type="SAM" id="Phobius"/>
    </source>
</evidence>
<dbReference type="HAMAP" id="MF_04110">
    <property type="entry name" value="ENDOLYSIN_T4"/>
    <property type="match status" value="1"/>
</dbReference>
<evidence type="ECO:0000256" key="4">
    <source>
        <dbReference type="ARBA" id="ARBA00022801"/>
    </source>
</evidence>
<dbReference type="PANTHER" id="PTHR38107">
    <property type="match status" value="1"/>
</dbReference>
<dbReference type="InterPro" id="IPR023347">
    <property type="entry name" value="Lysozyme_dom_sf"/>
</dbReference>
<evidence type="ECO:0000256" key="5">
    <source>
        <dbReference type="ARBA" id="ARBA00023295"/>
    </source>
</evidence>
<dbReference type="GO" id="GO:0016998">
    <property type="term" value="P:cell wall macromolecule catabolic process"/>
    <property type="evidence" value="ECO:0007669"/>
    <property type="project" value="InterPro"/>
</dbReference>
<dbReference type="AlphaFoldDB" id="A0A3M6RVB3"/>
<evidence type="ECO:0000256" key="1">
    <source>
        <dbReference type="ARBA" id="ARBA00000632"/>
    </source>
</evidence>
<dbReference type="Pfam" id="PF00959">
    <property type="entry name" value="Phage_lysozyme"/>
    <property type="match status" value="1"/>
</dbReference>
<dbReference type="GO" id="GO:0042742">
    <property type="term" value="P:defense response to bacterium"/>
    <property type="evidence" value="ECO:0007669"/>
    <property type="project" value="UniProtKB-KW"/>
</dbReference>
<keyword evidence="5 6" id="KW-0326">Glycosidase</keyword>
<dbReference type="GO" id="GO:0031640">
    <property type="term" value="P:killing of cells of another organism"/>
    <property type="evidence" value="ECO:0007669"/>
    <property type="project" value="UniProtKB-KW"/>
</dbReference>
<name>A0A3M6RVB3_9BURK</name>
<dbReference type="EMBL" id="RDQJ01000001">
    <property type="protein sequence ID" value="RMX18998.1"/>
    <property type="molecule type" value="Genomic_DNA"/>
</dbReference>
<dbReference type="Proteomes" id="UP000275180">
    <property type="component" value="Unassembled WGS sequence"/>
</dbReference>
<evidence type="ECO:0000313" key="8">
    <source>
        <dbReference type="EMBL" id="RMX18998.1"/>
    </source>
</evidence>
<organism evidence="8 9">
    <name type="scientific">Vandammella animalimorsus</name>
    <dbReference type="NCBI Taxonomy" id="2029117"/>
    <lineage>
        <taxon>Bacteria</taxon>
        <taxon>Pseudomonadati</taxon>
        <taxon>Pseudomonadota</taxon>
        <taxon>Betaproteobacteria</taxon>
        <taxon>Burkholderiales</taxon>
        <taxon>Comamonadaceae</taxon>
        <taxon>Vandammella</taxon>
    </lineage>
</organism>
<dbReference type="Gene3D" id="1.10.530.40">
    <property type="match status" value="1"/>
</dbReference>